<evidence type="ECO:0000313" key="3">
    <source>
        <dbReference type="EMBL" id="KEQ19500.1"/>
    </source>
</evidence>
<evidence type="ECO:0000256" key="2">
    <source>
        <dbReference type="ARBA" id="ARBA00022723"/>
    </source>
</evidence>
<dbReference type="InterPro" id="IPR034660">
    <property type="entry name" value="DinB/YfiT-like"/>
</dbReference>
<gene>
    <name evidence="3" type="ORF">GZ78_06120</name>
</gene>
<dbReference type="Gene3D" id="1.20.120.450">
    <property type="entry name" value="dinb family like domain"/>
    <property type="match status" value="1"/>
</dbReference>
<organism evidence="3 4">
    <name type="scientific">Endozoicomonas numazuensis</name>
    <dbReference type="NCBI Taxonomy" id="1137799"/>
    <lineage>
        <taxon>Bacteria</taxon>
        <taxon>Pseudomonadati</taxon>
        <taxon>Pseudomonadota</taxon>
        <taxon>Gammaproteobacteria</taxon>
        <taxon>Oceanospirillales</taxon>
        <taxon>Endozoicomonadaceae</taxon>
        <taxon>Endozoicomonas</taxon>
    </lineage>
</organism>
<dbReference type="EMBL" id="JOKH01000001">
    <property type="protein sequence ID" value="KEQ19500.1"/>
    <property type="molecule type" value="Genomic_DNA"/>
</dbReference>
<dbReference type="GO" id="GO:0046872">
    <property type="term" value="F:metal ion binding"/>
    <property type="evidence" value="ECO:0007669"/>
    <property type="project" value="UniProtKB-KW"/>
</dbReference>
<evidence type="ECO:0000313" key="4">
    <source>
        <dbReference type="Proteomes" id="UP000028073"/>
    </source>
</evidence>
<dbReference type="STRING" id="1137799.GZ78_06120"/>
<dbReference type="PANTHER" id="PTHR39473:SF1">
    <property type="entry name" value="DINB-LIKE DOMAIN-CONTAINING PROTEIN"/>
    <property type="match status" value="1"/>
</dbReference>
<dbReference type="eggNOG" id="COG2318">
    <property type="taxonomic scope" value="Bacteria"/>
</dbReference>
<reference evidence="3 4" key="1">
    <citation type="submission" date="2014-06" db="EMBL/GenBank/DDBJ databases">
        <title>Whole Genome Sequences of Three Symbiotic Endozoicomonas Bacteria.</title>
        <authorList>
            <person name="Neave M.J."/>
            <person name="Apprill A."/>
            <person name="Voolstra C.R."/>
        </authorList>
    </citation>
    <scope>NUCLEOTIDE SEQUENCE [LARGE SCALE GENOMIC DNA]</scope>
    <source>
        <strain evidence="3 4">DSM 25634</strain>
    </source>
</reference>
<dbReference type="OrthoDB" id="1162179at2"/>
<comment type="similarity">
    <text evidence="1">Belongs to the DinB family.</text>
</comment>
<dbReference type="Proteomes" id="UP000028073">
    <property type="component" value="Unassembled WGS sequence"/>
</dbReference>
<evidence type="ECO:0008006" key="5">
    <source>
        <dbReference type="Google" id="ProtNLM"/>
    </source>
</evidence>
<keyword evidence="2" id="KW-0479">Metal-binding</keyword>
<evidence type="ECO:0000256" key="1">
    <source>
        <dbReference type="ARBA" id="ARBA00008635"/>
    </source>
</evidence>
<dbReference type="Pfam" id="PF05163">
    <property type="entry name" value="DinB"/>
    <property type="match status" value="1"/>
</dbReference>
<dbReference type="RefSeq" id="WP_034833376.1">
    <property type="nucleotide sequence ID" value="NZ_JOKH01000001.1"/>
</dbReference>
<dbReference type="InterPro" id="IPR007837">
    <property type="entry name" value="DinB"/>
</dbReference>
<proteinExistence type="inferred from homology"/>
<dbReference type="SUPFAM" id="SSF109854">
    <property type="entry name" value="DinB/YfiT-like putative metalloenzymes"/>
    <property type="match status" value="1"/>
</dbReference>
<comment type="caution">
    <text evidence="3">The sequence shown here is derived from an EMBL/GenBank/DDBJ whole genome shotgun (WGS) entry which is preliminary data.</text>
</comment>
<protein>
    <recommendedName>
        <fullName evidence="5">DinB-like domain-containing protein</fullName>
    </recommendedName>
</protein>
<dbReference type="AlphaFoldDB" id="A0A081NM27"/>
<dbReference type="PANTHER" id="PTHR39473">
    <property type="match status" value="1"/>
</dbReference>
<accession>A0A081NM27</accession>
<name>A0A081NM27_9GAMM</name>
<keyword evidence="4" id="KW-1185">Reference proteome</keyword>
<sequence length="177" mass="19605">MHADFELILEGNQEAVEQLMGFVSGLSSEDYRFRDSELFQSTIGQHLRHVLDLYEAIRSPAVEGAVDYDLRRRGLLLEHEKNAGLAELKDLQQWLQALKADDLAVEVEMKTEVLLSENSSVRLKSSLARELIFASSHLTHHLALMATIAKVAGNNIDPSVGMAPATSSFTRSQTVVS</sequence>